<evidence type="ECO:0000313" key="2">
    <source>
        <dbReference type="EMBL" id="AOP47756.1"/>
    </source>
</evidence>
<feature type="chain" id="PRO_5038859987" evidence="1">
    <location>
        <begin position="32"/>
        <end position="93"/>
    </location>
</feature>
<accession>A0A1D7VLX3</accession>
<dbReference type="AlphaFoldDB" id="A0A1D7VLX3"/>
<keyword evidence="3" id="KW-1185">Reference proteome</keyword>
<feature type="signal peptide" evidence="1">
    <location>
        <begin position="1"/>
        <end position="31"/>
    </location>
</feature>
<organism evidence="2 3">
    <name type="scientific">Streptomyces lydicus</name>
    <dbReference type="NCBI Taxonomy" id="47763"/>
    <lineage>
        <taxon>Bacteria</taxon>
        <taxon>Bacillati</taxon>
        <taxon>Actinomycetota</taxon>
        <taxon>Actinomycetes</taxon>
        <taxon>Kitasatosporales</taxon>
        <taxon>Streptomycetaceae</taxon>
        <taxon>Streptomyces</taxon>
    </lineage>
</organism>
<proteinExistence type="predicted"/>
<dbReference type="OrthoDB" id="4284509at2"/>
<evidence type="ECO:0000313" key="3">
    <source>
        <dbReference type="Proteomes" id="UP000094094"/>
    </source>
</evidence>
<sequence>MEEVMKSLRTRIALGLAVGVAAVTVPLTATAAFAAGPPPGDGWQPVGGESFDSWQKCYDQMQSDLSQNPKYHEATCVSDPQPGLPNFYSEWMR</sequence>
<gene>
    <name evidence="2" type="ORF">SL103_17225</name>
</gene>
<keyword evidence="1" id="KW-0732">Signal</keyword>
<reference evidence="2 3" key="1">
    <citation type="submission" date="2016-09" db="EMBL/GenBank/DDBJ databases">
        <title>Complete genome sequencing of Streptomyces lydicus 103 and metabolic pathways analysis of antibiotic biosynthesis.</title>
        <authorList>
            <person name="Jia N."/>
            <person name="Ding M.-Z."/>
            <person name="Gao F."/>
            <person name="Yuan Y.-J."/>
        </authorList>
    </citation>
    <scope>NUCLEOTIDE SEQUENCE [LARGE SCALE GENOMIC DNA]</scope>
    <source>
        <strain evidence="2 3">103</strain>
    </source>
</reference>
<dbReference type="KEGG" id="slc:SL103_17225"/>
<evidence type="ECO:0000256" key="1">
    <source>
        <dbReference type="SAM" id="SignalP"/>
    </source>
</evidence>
<name>A0A1D7VLX3_9ACTN</name>
<dbReference type="EMBL" id="CP017157">
    <property type="protein sequence ID" value="AOP47756.1"/>
    <property type="molecule type" value="Genomic_DNA"/>
</dbReference>
<dbReference type="Proteomes" id="UP000094094">
    <property type="component" value="Chromosome"/>
</dbReference>
<protein>
    <submittedName>
        <fullName evidence="2">Uncharacterized protein</fullName>
    </submittedName>
</protein>